<comment type="function">
    <text evidence="10">DNA-dependent RNA polymerase (RNAP) catalyzes the transcription of DNA into RNA using the four ribonucleoside triphosphates as substrates. Forms part of the jaw domain.</text>
</comment>
<dbReference type="EMBL" id="DTPI01000006">
    <property type="protein sequence ID" value="HGE65711.1"/>
    <property type="molecule type" value="Genomic_DNA"/>
</dbReference>
<comment type="catalytic activity">
    <reaction evidence="9 10">
        <text>RNA(n) + a ribonucleoside 5'-triphosphate = RNA(n+1) + diphosphate</text>
        <dbReference type="Rhea" id="RHEA:21248"/>
        <dbReference type="Rhea" id="RHEA-COMP:14527"/>
        <dbReference type="Rhea" id="RHEA-COMP:17342"/>
        <dbReference type="ChEBI" id="CHEBI:33019"/>
        <dbReference type="ChEBI" id="CHEBI:61557"/>
        <dbReference type="ChEBI" id="CHEBI:140395"/>
        <dbReference type="EC" id="2.7.7.6"/>
    </reaction>
</comment>
<dbReference type="PANTHER" id="PTHR19376">
    <property type="entry name" value="DNA-DIRECTED RNA POLYMERASE"/>
    <property type="match status" value="1"/>
</dbReference>
<evidence type="ECO:0000256" key="1">
    <source>
        <dbReference type="ARBA" id="ARBA00022478"/>
    </source>
</evidence>
<evidence type="ECO:0000313" key="12">
    <source>
        <dbReference type="EMBL" id="HGE65711.1"/>
    </source>
</evidence>
<dbReference type="Gene3D" id="2.170.16.10">
    <property type="entry name" value="Hedgehog/Intein (Hint) domain"/>
    <property type="match status" value="2"/>
</dbReference>
<dbReference type="NCBIfam" id="TIGR01445">
    <property type="entry name" value="intein_Nterm"/>
    <property type="match status" value="1"/>
</dbReference>
<dbReference type="PANTHER" id="PTHR19376:SF32">
    <property type="entry name" value="DNA-DIRECTED RNA POLYMERASE III SUBUNIT RPC1"/>
    <property type="match status" value="1"/>
</dbReference>
<organism evidence="12">
    <name type="scientific">Geoglobus ahangari</name>
    <dbReference type="NCBI Taxonomy" id="113653"/>
    <lineage>
        <taxon>Archaea</taxon>
        <taxon>Methanobacteriati</taxon>
        <taxon>Methanobacteriota</taxon>
        <taxon>Archaeoglobi</taxon>
        <taxon>Archaeoglobales</taxon>
        <taxon>Archaeoglobaceae</taxon>
        <taxon>Geoglobus</taxon>
    </lineage>
</organism>
<dbReference type="InterPro" id="IPR007081">
    <property type="entry name" value="RNA_pol_Rpb1_5"/>
</dbReference>
<dbReference type="AlphaFoldDB" id="A0A7C3UB30"/>
<dbReference type="SMART" id="SM00305">
    <property type="entry name" value="HintC"/>
    <property type="match status" value="1"/>
</dbReference>
<dbReference type="CDD" id="cd00081">
    <property type="entry name" value="Hint"/>
    <property type="match status" value="1"/>
</dbReference>
<evidence type="ECO:0000256" key="7">
    <source>
        <dbReference type="ARBA" id="ARBA00023125"/>
    </source>
</evidence>
<evidence type="ECO:0000256" key="6">
    <source>
        <dbReference type="ARBA" id="ARBA00023000"/>
    </source>
</evidence>
<evidence type="ECO:0000256" key="2">
    <source>
        <dbReference type="ARBA" id="ARBA00022490"/>
    </source>
</evidence>
<keyword evidence="2 10" id="KW-0963">Cytoplasm</keyword>
<dbReference type="InterPro" id="IPR004042">
    <property type="entry name" value="Intein_endonuc_central"/>
</dbReference>
<comment type="subcellular location">
    <subcellularLocation>
        <location evidence="10">Cytoplasm</location>
    </subcellularLocation>
</comment>
<dbReference type="InterPro" id="IPR006141">
    <property type="entry name" value="Intein_N"/>
</dbReference>
<dbReference type="HAMAP" id="MF_00411">
    <property type="entry name" value="RNApol_arch_Rpo1C"/>
    <property type="match status" value="1"/>
</dbReference>
<dbReference type="PRINTS" id="PR00379">
    <property type="entry name" value="INTEIN"/>
</dbReference>
<evidence type="ECO:0000256" key="4">
    <source>
        <dbReference type="ARBA" id="ARBA00022695"/>
    </source>
</evidence>
<evidence type="ECO:0000256" key="8">
    <source>
        <dbReference type="ARBA" id="ARBA00023163"/>
    </source>
</evidence>
<dbReference type="GO" id="GO:0005737">
    <property type="term" value="C:cytoplasm"/>
    <property type="evidence" value="ECO:0007669"/>
    <property type="project" value="UniProtKB-SubCell"/>
</dbReference>
<dbReference type="Pfam" id="PF14528">
    <property type="entry name" value="LAGLIDADG_3"/>
    <property type="match status" value="2"/>
</dbReference>
<keyword evidence="8 10" id="KW-0804">Transcription</keyword>
<dbReference type="PROSITE" id="PS50819">
    <property type="entry name" value="INTEIN_ENDONUCLEASE"/>
    <property type="match status" value="1"/>
</dbReference>
<dbReference type="InterPro" id="IPR045867">
    <property type="entry name" value="DNA-dir_RpoC_beta_prime"/>
</dbReference>
<keyword evidence="1 10" id="KW-0240">DNA-directed RNA polymerase</keyword>
<dbReference type="GO" id="GO:0016539">
    <property type="term" value="P:intein-mediated protein splicing"/>
    <property type="evidence" value="ECO:0007669"/>
    <property type="project" value="InterPro"/>
</dbReference>
<keyword evidence="5" id="KW-0068">Autocatalytic cleavage</keyword>
<dbReference type="NCBIfam" id="TIGR01443">
    <property type="entry name" value="intein_Cterm"/>
    <property type="match status" value="1"/>
</dbReference>
<sequence length="834" mass="95025">MDFLNNYPLPEYIKKEIKEELEKLNVDEETAKKIVERCYEVYLRNLVEPGEAAGIVTAQSIGEPGTQMSLPYEEKIIIKKGENVKIVEIGRFVDECIEKFGSIRQGIHEICDLPVDVYALSLDQDEKVHWKRITSVIRHRFSGKLIRIKTRSGRTVTATPFHSFVIRQNNRIVPIEGRKLKVGDRIPVIRNMPLNCLSAIDLTEFVGYPVLQDTIKPINGRAISRTLELDFDFGYFLGIYLADGYSTKHFVSISNTNREVIEIVRRFAERLGIQTAEYYNHSGKSHNIRLYSSVLSEFVQHFGCNAKKKIPDFVFGAEKEFVRGLLQGYFDGDGSVNVERKTIRAFSSSKELIEGIAILLTRFGIFSVKREMKGQYGIEISYRYAKKFAEEIGSSVPEKAIKLCKIAESDSEITYDLIDMISSIGPALLNISRKFRYPLHYVRKFVRKQKIGRETLRRHLARLEELAKGVEVKELEILRKAVESDVVWDEIVSIEEMDYDDYVYDLSVEGLETFTTAEGVITHNTMRTFHYAGVAEINVTLGLPRLIEILDVRKHPSTPMMTIRLLPEYAKDRNKAREIANRIEATHILDVAEIVTDLRNMRIIVKPDEKALKRKGLNKETLKKKIEKSLKTEVEETEEGLIISIKKPSYKELMDTFEKLKKLVISGIKEIKRVIVRKEGDEYVLYTEGSNLKRIMKEEGIDFTRTVTNNIYEIYEVLGIEAARNAIINEAISTLEEQGLEVDRRHIMLVADVMTADGELKQIGRHGVAGEKQSILARAAFEMTVNNLLEAAVRGEIDRLNGITENIIVGQPIKLGTGDVELVYGGSVNEGRSK</sequence>
<dbReference type="NCBIfam" id="NF011491">
    <property type="entry name" value="PRK14898.1"/>
    <property type="match status" value="1"/>
</dbReference>
<dbReference type="NCBIfam" id="TIGR02389">
    <property type="entry name" value="RNA_pol_rpoA2"/>
    <property type="match status" value="1"/>
</dbReference>
<feature type="domain" description="DOD-type homing endonuclease" evidence="11">
    <location>
        <begin position="236"/>
        <end position="365"/>
    </location>
</feature>
<dbReference type="InterPro" id="IPR003586">
    <property type="entry name" value="Hint_dom_C"/>
</dbReference>
<evidence type="ECO:0000256" key="3">
    <source>
        <dbReference type="ARBA" id="ARBA00022679"/>
    </source>
</evidence>
<dbReference type="InterPro" id="IPR030934">
    <property type="entry name" value="Intein_C"/>
</dbReference>
<dbReference type="SUPFAM" id="SSF64484">
    <property type="entry name" value="beta and beta-prime subunits of DNA dependent RNA-polymerase"/>
    <property type="match status" value="2"/>
</dbReference>
<evidence type="ECO:0000256" key="5">
    <source>
        <dbReference type="ARBA" id="ARBA00022813"/>
    </source>
</evidence>
<comment type="similarity">
    <text evidence="10">Belongs to the RNA polymerase beta' chain family.</text>
</comment>
<dbReference type="GO" id="GO:0003677">
    <property type="term" value="F:DNA binding"/>
    <property type="evidence" value="ECO:0007669"/>
    <property type="project" value="UniProtKB-UniRule"/>
</dbReference>
<evidence type="ECO:0000259" key="11">
    <source>
        <dbReference type="PROSITE" id="PS50819"/>
    </source>
</evidence>
<dbReference type="Gene3D" id="1.10.150.390">
    <property type="match status" value="1"/>
</dbReference>
<proteinExistence type="inferred from homology"/>
<dbReference type="InterPro" id="IPR006142">
    <property type="entry name" value="INTEIN"/>
</dbReference>
<keyword evidence="6" id="KW-0651">Protein splicing</keyword>
<dbReference type="GO" id="GO:0004519">
    <property type="term" value="F:endonuclease activity"/>
    <property type="evidence" value="ECO:0007669"/>
    <property type="project" value="InterPro"/>
</dbReference>
<dbReference type="CDD" id="cd06528">
    <property type="entry name" value="RNAP_A"/>
    <property type="match status" value="1"/>
</dbReference>
<dbReference type="Gene3D" id="3.10.28.10">
    <property type="entry name" value="Homing endonucleases"/>
    <property type="match status" value="1"/>
</dbReference>
<evidence type="ECO:0000256" key="9">
    <source>
        <dbReference type="ARBA" id="ARBA00048552"/>
    </source>
</evidence>
<dbReference type="InterPro" id="IPR036844">
    <property type="entry name" value="Hint_dom_sf"/>
</dbReference>
<dbReference type="InterPro" id="IPR012757">
    <property type="entry name" value="RPO1C"/>
</dbReference>
<name>A0A7C3UB30_9EURY</name>
<dbReference type="EC" id="2.7.7.6" evidence="10"/>
<accession>A0A7C3UB30</accession>
<dbReference type="Pfam" id="PF04998">
    <property type="entry name" value="RNA_pol_Rpb1_5"/>
    <property type="match status" value="2"/>
</dbReference>
<comment type="caution">
    <text evidence="12">The sequence shown here is derived from an EMBL/GenBank/DDBJ whole genome shotgun (WGS) entry which is preliminary data.</text>
</comment>
<dbReference type="GO" id="GO:0003899">
    <property type="term" value="F:DNA-directed RNA polymerase activity"/>
    <property type="evidence" value="ECO:0007669"/>
    <property type="project" value="UniProtKB-UniRule"/>
</dbReference>
<protein>
    <recommendedName>
        <fullName evidence="10">DNA-directed RNA polymerase subunit Rpo1C</fullName>
        <ecNumber evidence="10">2.7.7.6</ecNumber>
    </recommendedName>
    <alternativeName>
        <fullName evidence="10">DNA-directed RNA polymerase subunit A''</fullName>
    </alternativeName>
</protein>
<dbReference type="InterPro" id="IPR027434">
    <property type="entry name" value="Homing_endonucl"/>
</dbReference>
<dbReference type="GO" id="GO:0000428">
    <property type="term" value="C:DNA-directed RNA polymerase complex"/>
    <property type="evidence" value="ECO:0007669"/>
    <property type="project" value="UniProtKB-KW"/>
</dbReference>
<dbReference type="SUPFAM" id="SSF51294">
    <property type="entry name" value="Hedgehog/intein (Hint) domain"/>
    <property type="match status" value="1"/>
</dbReference>
<keyword evidence="3 10" id="KW-0808">Transferase</keyword>
<dbReference type="GO" id="GO:0006351">
    <property type="term" value="P:DNA-templated transcription"/>
    <property type="evidence" value="ECO:0007669"/>
    <property type="project" value="UniProtKB-UniRule"/>
</dbReference>
<comment type="subunit">
    <text evidence="10">Part of the RNA polymerase complex.</text>
</comment>
<dbReference type="InterPro" id="IPR004860">
    <property type="entry name" value="LAGLIDADG_dom"/>
</dbReference>
<dbReference type="InterPro" id="IPR003587">
    <property type="entry name" value="Hint_dom_N"/>
</dbReference>
<evidence type="ECO:0000256" key="10">
    <source>
        <dbReference type="HAMAP-Rule" id="MF_00411"/>
    </source>
</evidence>
<dbReference type="PROSITE" id="PS50818">
    <property type="entry name" value="INTEIN_C_TER"/>
    <property type="match status" value="1"/>
</dbReference>
<dbReference type="PROSITE" id="PS50817">
    <property type="entry name" value="INTEIN_N_TER"/>
    <property type="match status" value="1"/>
</dbReference>
<reference evidence="12" key="1">
    <citation type="journal article" date="2020" name="mSystems">
        <title>Genome- and Community-Level Interaction Insights into Carbon Utilization and Element Cycling Functions of Hydrothermarchaeota in Hydrothermal Sediment.</title>
        <authorList>
            <person name="Zhou Z."/>
            <person name="Liu Y."/>
            <person name="Xu W."/>
            <person name="Pan J."/>
            <person name="Luo Z.H."/>
            <person name="Li M."/>
        </authorList>
    </citation>
    <scope>NUCLEOTIDE SEQUENCE [LARGE SCALE GENOMIC DNA]</scope>
    <source>
        <strain evidence="12">SpSt-97</strain>
    </source>
</reference>
<gene>
    <name evidence="10" type="primary">rpo1C</name>
    <name evidence="10" type="synonym">rpoA2</name>
    <name evidence="12" type="ORF">ENX77_01040</name>
</gene>
<keyword evidence="4 10" id="KW-0548">Nucleotidyltransferase</keyword>
<dbReference type="SUPFAM" id="SSF55608">
    <property type="entry name" value="Homing endonucleases"/>
    <property type="match status" value="2"/>
</dbReference>
<keyword evidence="7 10" id="KW-0238">DNA-binding</keyword>
<dbReference type="SMART" id="SM00306">
    <property type="entry name" value="HintN"/>
    <property type="match status" value="1"/>
</dbReference>